<dbReference type="RefSeq" id="WP_103424537.1">
    <property type="nucleotide sequence ID" value="NZ_CP026309.1"/>
</dbReference>
<dbReference type="Pfam" id="PF23922">
    <property type="entry name" value="DUF7261"/>
    <property type="match status" value="1"/>
</dbReference>
<accession>A0A2I8VFZ3</accession>
<dbReference type="InterPro" id="IPR055685">
    <property type="entry name" value="DUF7261"/>
</dbReference>
<dbReference type="KEGG" id="srub:C2R22_03555"/>
<dbReference type="AlphaFoldDB" id="A0A2I8VFZ3"/>
<dbReference type="GeneID" id="35591134"/>
<reference evidence="1 2" key="1">
    <citation type="submission" date="2018-01" db="EMBL/GenBank/DDBJ databases">
        <title>Complete genome sequence of Salinigranum rubrum GX10T, an extremely halophilic archaeon isolated from a marine solar saltern.</title>
        <authorList>
            <person name="Han S."/>
        </authorList>
    </citation>
    <scope>NUCLEOTIDE SEQUENCE [LARGE SCALE GENOMIC DNA]</scope>
    <source>
        <strain evidence="1 2">GX10</strain>
    </source>
</reference>
<dbReference type="Proteomes" id="UP000236584">
    <property type="component" value="Chromosome"/>
</dbReference>
<dbReference type="EMBL" id="CP026309">
    <property type="protein sequence ID" value="AUV80850.1"/>
    <property type="molecule type" value="Genomic_DNA"/>
</dbReference>
<proteinExistence type="predicted"/>
<sequence>MSGGANRGQVVVLAAVVVAVALVAMATAYHGLAYHGDVRTTTEIGTGDPMSVAERHLQRSVNEAAVGPVRPWAERGQTVNDTRAALGRARENLRQVAAADRSVFVVRENSDVAAEWADSDCPGDAQRAFGPCVADGGIVVQERANETALVGVALDVVHRSPTGETTATVRVRAR</sequence>
<keyword evidence="2" id="KW-1185">Reference proteome</keyword>
<protein>
    <submittedName>
        <fullName evidence="1">Uncharacterized protein</fullName>
    </submittedName>
</protein>
<name>A0A2I8VFZ3_9EURY</name>
<evidence type="ECO:0000313" key="2">
    <source>
        <dbReference type="Proteomes" id="UP000236584"/>
    </source>
</evidence>
<gene>
    <name evidence="1" type="ORF">C2R22_03555</name>
</gene>
<evidence type="ECO:0000313" key="1">
    <source>
        <dbReference type="EMBL" id="AUV80850.1"/>
    </source>
</evidence>
<organism evidence="1 2">
    <name type="scientific">Salinigranum rubrum</name>
    <dbReference type="NCBI Taxonomy" id="755307"/>
    <lineage>
        <taxon>Archaea</taxon>
        <taxon>Methanobacteriati</taxon>
        <taxon>Methanobacteriota</taxon>
        <taxon>Stenosarchaea group</taxon>
        <taxon>Halobacteria</taxon>
        <taxon>Halobacteriales</taxon>
        <taxon>Haloferacaceae</taxon>
        <taxon>Salinigranum</taxon>
    </lineage>
</organism>
<dbReference type="OrthoDB" id="307144at2157"/>